<feature type="disulfide bond" evidence="4">
    <location>
        <begin position="57"/>
        <end position="71"/>
    </location>
</feature>
<dbReference type="AlphaFoldDB" id="A0AAN8YJ01"/>
<dbReference type="SMART" id="SM00270">
    <property type="entry name" value="ChtBD1"/>
    <property type="match status" value="1"/>
</dbReference>
<dbReference type="Pfam" id="PF00187">
    <property type="entry name" value="Chitin_bind_1"/>
    <property type="match status" value="1"/>
</dbReference>
<dbReference type="InterPro" id="IPR001002">
    <property type="entry name" value="Chitin-bd_1"/>
</dbReference>
<dbReference type="PROSITE" id="PS50941">
    <property type="entry name" value="CHIT_BIND_I_2"/>
    <property type="match status" value="1"/>
</dbReference>
<reference evidence="6 7" key="1">
    <citation type="submission" date="2024-02" db="EMBL/GenBank/DDBJ databases">
        <title>de novo genome assembly of Solanum bulbocastanum strain 11H21.</title>
        <authorList>
            <person name="Hosaka A.J."/>
        </authorList>
    </citation>
    <scope>NUCLEOTIDE SEQUENCE [LARGE SCALE GENOMIC DNA]</scope>
    <source>
        <tissue evidence="6">Young leaves</tissue>
    </source>
</reference>
<dbReference type="SUPFAM" id="SSF57016">
    <property type="entry name" value="Plant lectins/antimicrobial peptides"/>
    <property type="match status" value="1"/>
</dbReference>
<keyword evidence="2" id="KW-0732">Signal</keyword>
<dbReference type="InterPro" id="IPR036861">
    <property type="entry name" value="Endochitinase-like_sf"/>
</dbReference>
<feature type="disulfide bond" evidence="4">
    <location>
        <begin position="76"/>
        <end position="80"/>
    </location>
</feature>
<evidence type="ECO:0000313" key="7">
    <source>
        <dbReference type="Proteomes" id="UP001371456"/>
    </source>
</evidence>
<keyword evidence="7" id="KW-1185">Reference proteome</keyword>
<evidence type="ECO:0000313" key="6">
    <source>
        <dbReference type="EMBL" id="KAK6795474.1"/>
    </source>
</evidence>
<accession>A0AAN8YJ01</accession>
<dbReference type="Proteomes" id="UP001371456">
    <property type="component" value="Unassembled WGS sequence"/>
</dbReference>
<proteinExistence type="predicted"/>
<evidence type="ECO:0000256" key="3">
    <source>
        <dbReference type="ARBA" id="ARBA00023157"/>
    </source>
</evidence>
<dbReference type="Gene3D" id="3.30.60.10">
    <property type="entry name" value="Endochitinase-like"/>
    <property type="match status" value="1"/>
</dbReference>
<dbReference type="CDD" id="cd00035">
    <property type="entry name" value="ChtBD1"/>
    <property type="match status" value="1"/>
</dbReference>
<name>A0AAN8YJ01_SOLBU</name>
<comment type="caution">
    <text evidence="6">The sequence shown here is derived from an EMBL/GenBank/DDBJ whole genome shotgun (WGS) entry which is preliminary data.</text>
</comment>
<dbReference type="GO" id="GO:0008061">
    <property type="term" value="F:chitin binding"/>
    <property type="evidence" value="ECO:0007669"/>
    <property type="project" value="UniProtKB-UniRule"/>
</dbReference>
<dbReference type="EMBL" id="JBANQN010000003">
    <property type="protein sequence ID" value="KAK6795474.1"/>
    <property type="molecule type" value="Genomic_DNA"/>
</dbReference>
<organism evidence="6 7">
    <name type="scientific">Solanum bulbocastanum</name>
    <name type="common">Wild potato</name>
    <dbReference type="NCBI Taxonomy" id="147425"/>
    <lineage>
        <taxon>Eukaryota</taxon>
        <taxon>Viridiplantae</taxon>
        <taxon>Streptophyta</taxon>
        <taxon>Embryophyta</taxon>
        <taxon>Tracheophyta</taxon>
        <taxon>Spermatophyta</taxon>
        <taxon>Magnoliopsida</taxon>
        <taxon>eudicotyledons</taxon>
        <taxon>Gunneridae</taxon>
        <taxon>Pentapetalae</taxon>
        <taxon>asterids</taxon>
        <taxon>lamiids</taxon>
        <taxon>Solanales</taxon>
        <taxon>Solanaceae</taxon>
        <taxon>Solanoideae</taxon>
        <taxon>Solaneae</taxon>
        <taxon>Solanum</taxon>
    </lineage>
</organism>
<evidence type="ECO:0000259" key="5">
    <source>
        <dbReference type="PROSITE" id="PS50941"/>
    </source>
</evidence>
<evidence type="ECO:0000256" key="4">
    <source>
        <dbReference type="PROSITE-ProRule" id="PRU00261"/>
    </source>
</evidence>
<feature type="domain" description="Chitin-binding type-1" evidence="5">
    <location>
        <begin position="39"/>
        <end position="82"/>
    </location>
</feature>
<protein>
    <recommendedName>
        <fullName evidence="5">Chitin-binding type-1 domain-containing protein</fullName>
    </recommendedName>
</protein>
<keyword evidence="3 4" id="KW-1015">Disulfide bond</keyword>
<comment type="caution">
    <text evidence="4">Lacks conserved residue(s) required for the propagation of feature annotation.</text>
</comment>
<dbReference type="PANTHER" id="PTHR47849">
    <property type="entry name" value="CHITIN-BINDING LECTIN 1"/>
    <property type="match status" value="1"/>
</dbReference>
<evidence type="ECO:0000256" key="1">
    <source>
        <dbReference type="ARBA" id="ARBA00022669"/>
    </source>
</evidence>
<dbReference type="PANTHER" id="PTHR47849:SF6">
    <property type="entry name" value="CHITIN-BINDING LECTIN 1"/>
    <property type="match status" value="1"/>
</dbReference>
<keyword evidence="1 4" id="KW-0147">Chitin-binding</keyword>
<dbReference type="InterPro" id="IPR018371">
    <property type="entry name" value="Chitin-binding_1_CS"/>
</dbReference>
<sequence length="104" mass="11862">MSYLFPFISQLMEPLALKYFKVLIMHQPAPPPPPPPPPQYRCGMQKGCRKCNTTGDCCSIWGWCGPTYEYCSPGYCQMQCPGPYPEGRCGWQADGKSQWRSQKF</sequence>
<evidence type="ECO:0000256" key="2">
    <source>
        <dbReference type="ARBA" id="ARBA00022729"/>
    </source>
</evidence>
<gene>
    <name evidence="6" type="ORF">RDI58_008927</name>
</gene>
<dbReference type="PROSITE" id="PS00026">
    <property type="entry name" value="CHIT_BIND_I_1"/>
    <property type="match status" value="1"/>
</dbReference>